<protein>
    <submittedName>
        <fullName evidence="1">Uncharacterized protein</fullName>
    </submittedName>
</protein>
<organism evidence="1 2">
    <name type="scientific">Entomomonas asaccharolytica</name>
    <dbReference type="NCBI Taxonomy" id="2785331"/>
    <lineage>
        <taxon>Bacteria</taxon>
        <taxon>Pseudomonadati</taxon>
        <taxon>Pseudomonadota</taxon>
        <taxon>Gammaproteobacteria</taxon>
        <taxon>Pseudomonadales</taxon>
        <taxon>Pseudomonadaceae</taxon>
        <taxon>Entomomonas</taxon>
    </lineage>
</organism>
<dbReference type="EMBL" id="CP067393">
    <property type="protein sequence ID" value="QQP86912.1"/>
    <property type="molecule type" value="Genomic_DNA"/>
</dbReference>
<evidence type="ECO:0000313" key="1">
    <source>
        <dbReference type="EMBL" id="QQP86912.1"/>
    </source>
</evidence>
<gene>
    <name evidence="1" type="ORF">JHT90_06620</name>
</gene>
<reference evidence="1 2" key="1">
    <citation type="submission" date="2021-01" db="EMBL/GenBank/DDBJ databases">
        <title>Entomomonas sp. F2A isolated from a house cricket (Acheta domesticus).</title>
        <authorList>
            <person name="Spergser J."/>
            <person name="Busse H.-J."/>
        </authorList>
    </citation>
    <scope>NUCLEOTIDE SEQUENCE [LARGE SCALE GENOMIC DNA]</scope>
    <source>
        <strain evidence="1 2">F2A</strain>
    </source>
</reference>
<dbReference type="KEGG" id="eaz:JHT90_06620"/>
<sequence>MVALCLLLSYIQLGKLTGFTCTMSPPAMNQLGDILTSWRIIMSQSKQAQFNIELLKLQQKYQTEPQLLNTSKHLVSRSLNLAIENPSFREAFSALIVKNMKG</sequence>
<dbReference type="Proteomes" id="UP000595278">
    <property type="component" value="Chromosome"/>
</dbReference>
<keyword evidence="2" id="KW-1185">Reference proteome</keyword>
<evidence type="ECO:0000313" key="2">
    <source>
        <dbReference type="Proteomes" id="UP000595278"/>
    </source>
</evidence>
<accession>A0A974NIB2</accession>
<dbReference type="RefSeq" id="WP_201095403.1">
    <property type="nucleotide sequence ID" value="NZ_CP067393.1"/>
</dbReference>
<dbReference type="AlphaFoldDB" id="A0A974NIB2"/>
<name>A0A974NIB2_9GAMM</name>
<proteinExistence type="predicted"/>